<dbReference type="GeneID" id="82550941"/>
<dbReference type="Proteomes" id="UP000265864">
    <property type="component" value="Chromosome"/>
</dbReference>
<dbReference type="EMBL" id="CP032482">
    <property type="protein sequence ID" value="AYD43849.1"/>
    <property type="molecule type" value="Genomic_DNA"/>
</dbReference>
<dbReference type="InterPro" id="IPR013113">
    <property type="entry name" value="SIP_FAD-bd"/>
</dbReference>
<dbReference type="InterPro" id="IPR039261">
    <property type="entry name" value="FNR_nucleotide-bd"/>
</dbReference>
<dbReference type="PROSITE" id="PS51384">
    <property type="entry name" value="FAD_FR"/>
    <property type="match status" value="1"/>
</dbReference>
<dbReference type="Pfam" id="PF04954">
    <property type="entry name" value="SIP"/>
    <property type="match status" value="1"/>
</dbReference>
<dbReference type="PANTHER" id="PTHR30157:SF0">
    <property type="entry name" value="NADPH-DEPENDENT FERRIC-CHELATE REDUCTASE"/>
    <property type="match status" value="1"/>
</dbReference>
<comment type="similarity">
    <text evidence="1">Belongs to the SIP oxidoreductase family.</text>
</comment>
<dbReference type="Pfam" id="PF08021">
    <property type="entry name" value="FAD_binding_9"/>
    <property type="match status" value="1"/>
</dbReference>
<evidence type="ECO:0000259" key="2">
    <source>
        <dbReference type="PROSITE" id="PS51384"/>
    </source>
</evidence>
<dbReference type="InterPro" id="IPR017938">
    <property type="entry name" value="Riboflavin_synthase-like_b-brl"/>
</dbReference>
<dbReference type="Gene3D" id="3.40.50.80">
    <property type="entry name" value="Nucleotide-binding domain of ferredoxin-NADP reductase (FNR) module"/>
    <property type="match status" value="1"/>
</dbReference>
<evidence type="ECO:0000313" key="4">
    <source>
        <dbReference type="Proteomes" id="UP000265864"/>
    </source>
</evidence>
<dbReference type="RefSeq" id="WP_050291766.1">
    <property type="nucleotide sequence ID" value="NZ_CABHXT010000181.1"/>
</dbReference>
<dbReference type="PANTHER" id="PTHR30157">
    <property type="entry name" value="FERRIC REDUCTASE, NADPH-DEPENDENT"/>
    <property type="match status" value="1"/>
</dbReference>
<accession>A0A386HE14</accession>
<evidence type="ECO:0000313" key="3">
    <source>
        <dbReference type="EMBL" id="AYD43849.1"/>
    </source>
</evidence>
<dbReference type="InterPro" id="IPR039374">
    <property type="entry name" value="SIP_fam"/>
</dbReference>
<name>A0A386HE14_9GAMM</name>
<organism evidence="3 4">
    <name type="scientific">Yersinia rochesterensis</name>
    <dbReference type="NCBI Taxonomy" id="1604335"/>
    <lineage>
        <taxon>Bacteria</taxon>
        <taxon>Pseudomonadati</taxon>
        <taxon>Pseudomonadota</taxon>
        <taxon>Gammaproteobacteria</taxon>
        <taxon>Enterobacterales</taxon>
        <taxon>Yersiniaceae</taxon>
        <taxon>Yersinia</taxon>
    </lineage>
</organism>
<dbReference type="Gene3D" id="2.40.30.10">
    <property type="entry name" value="Translation factors"/>
    <property type="match status" value="1"/>
</dbReference>
<dbReference type="InterPro" id="IPR017927">
    <property type="entry name" value="FAD-bd_FR_type"/>
</dbReference>
<protein>
    <submittedName>
        <fullName evidence="3">Siderophore-interacting protein</fullName>
    </submittedName>
</protein>
<reference evidence="3 4" key="1">
    <citation type="submission" date="2018-09" db="EMBL/GenBank/DDBJ databases">
        <title>Yersinia kristensenii subsp. rochesterensis subsp. nov., Isolated from Human Feces.</title>
        <authorList>
            <person name="Cunningham S.A."/>
            <person name="Jeraldo P."/>
            <person name="Patel R."/>
        </authorList>
    </citation>
    <scope>NUCLEOTIDE SEQUENCE [LARGE SCALE GENOMIC DNA]</scope>
    <source>
        <strain evidence="3 4">ATCC BAA-2637</strain>
    </source>
</reference>
<gene>
    <name evidence="3" type="ORF">DXZ79_09165</name>
</gene>
<proteinExistence type="inferred from homology"/>
<dbReference type="InterPro" id="IPR007037">
    <property type="entry name" value="SIP_rossman_dom"/>
</dbReference>
<dbReference type="AlphaFoldDB" id="A0A386HE14"/>
<dbReference type="CDD" id="cd06193">
    <property type="entry name" value="siderophore_interacting"/>
    <property type="match status" value="1"/>
</dbReference>
<dbReference type="GO" id="GO:0016491">
    <property type="term" value="F:oxidoreductase activity"/>
    <property type="evidence" value="ECO:0007669"/>
    <property type="project" value="InterPro"/>
</dbReference>
<sequence>MTQKSTTATSAPPKYRPTPPRLVQVRKVADTSQHLRRITFHSPTLHNYPVDCAGAHLKVFLPLAHQTQPELPVLGENGPQWPAADVRPIVRTYSVRAIRPETCEIDIEFAIHDHSGPAVDFARHAKVGDWIGITNPGGPETMLPAATYSYLVGDSSSLPAIAALLETLPANAQGHAIIRVDTPQDVLNLVKPAGVELSWIIGGTEKTDDVVTQFCALDLPMEEATFWLAGEDRMVVQLRRYLRREKSCDRQQLYAVPYWREGLNEEDYHHKRHEVMDNIDD</sequence>
<feature type="domain" description="FAD-binding FR-type" evidence="2">
    <location>
        <begin position="15"/>
        <end position="143"/>
    </location>
</feature>
<evidence type="ECO:0000256" key="1">
    <source>
        <dbReference type="ARBA" id="ARBA00035644"/>
    </source>
</evidence>
<dbReference type="SUPFAM" id="SSF63380">
    <property type="entry name" value="Riboflavin synthase domain-like"/>
    <property type="match status" value="1"/>
</dbReference>